<dbReference type="Proteomes" id="UP000050996">
    <property type="component" value="Unassembled WGS sequence"/>
</dbReference>
<comment type="caution">
    <text evidence="15">The sequence shown here is derived from an EMBL/GenBank/DDBJ whole genome shotgun (WGS) entry which is preliminary data.</text>
</comment>
<feature type="binding site" evidence="10 14">
    <location>
        <begin position="140"/>
        <end position="143"/>
    </location>
    <ligand>
        <name>substrate</name>
    </ligand>
</feature>
<dbReference type="STRING" id="1637975.AN957_17095"/>
<dbReference type="Pfam" id="PF00834">
    <property type="entry name" value="Ribul_P_3_epim"/>
    <property type="match status" value="1"/>
</dbReference>
<keyword evidence="16" id="KW-1185">Reference proteome</keyword>
<evidence type="ECO:0000256" key="4">
    <source>
        <dbReference type="ARBA" id="ARBA00001947"/>
    </source>
</evidence>
<comment type="catalytic activity">
    <reaction evidence="1 10 11">
        <text>D-ribulose 5-phosphate = D-xylulose 5-phosphate</text>
        <dbReference type="Rhea" id="RHEA:13677"/>
        <dbReference type="ChEBI" id="CHEBI:57737"/>
        <dbReference type="ChEBI" id="CHEBI:58121"/>
        <dbReference type="EC" id="5.1.3.1"/>
    </reaction>
</comment>
<dbReference type="InterPro" id="IPR026019">
    <property type="entry name" value="Ribul_P_3_epim"/>
</dbReference>
<dbReference type="GO" id="GO:0006098">
    <property type="term" value="P:pentose-phosphate shunt"/>
    <property type="evidence" value="ECO:0007669"/>
    <property type="project" value="UniProtKB-UniRule"/>
</dbReference>
<keyword evidence="13" id="KW-0862">Zinc</keyword>
<accession>A0A0Q3VJL8</accession>
<feature type="active site" description="Proton donor" evidence="10 12">
    <location>
        <position position="173"/>
    </location>
</feature>
<dbReference type="InterPro" id="IPR013785">
    <property type="entry name" value="Aldolase_TIM"/>
</dbReference>
<dbReference type="SUPFAM" id="SSF51366">
    <property type="entry name" value="Ribulose-phoshate binding barrel"/>
    <property type="match status" value="1"/>
</dbReference>
<feature type="binding site" evidence="10 13">
    <location>
        <position position="173"/>
    </location>
    <ligand>
        <name>a divalent metal cation</name>
        <dbReference type="ChEBI" id="CHEBI:60240"/>
    </ligand>
</feature>
<protein>
    <recommendedName>
        <fullName evidence="7 10">Ribulose-phosphate 3-epimerase</fullName>
        <ecNumber evidence="7 10">5.1.3.1</ecNumber>
    </recommendedName>
</protein>
<evidence type="ECO:0000256" key="1">
    <source>
        <dbReference type="ARBA" id="ARBA00001782"/>
    </source>
</evidence>
<feature type="binding site" evidence="10 13">
    <location>
        <position position="31"/>
    </location>
    <ligand>
        <name>a divalent metal cation</name>
        <dbReference type="ChEBI" id="CHEBI:60240"/>
    </ligand>
</feature>
<dbReference type="PIRSF" id="PIRSF001461">
    <property type="entry name" value="RPE"/>
    <property type="match status" value="1"/>
</dbReference>
<feature type="binding site" evidence="14">
    <location>
        <position position="175"/>
    </location>
    <ligand>
        <name>substrate</name>
    </ligand>
</feature>
<feature type="active site" description="Proton acceptor" evidence="10 12">
    <location>
        <position position="33"/>
    </location>
</feature>
<proteinExistence type="inferred from homology"/>
<dbReference type="NCBIfam" id="NF004076">
    <property type="entry name" value="PRK05581.1-4"/>
    <property type="match status" value="1"/>
</dbReference>
<comment type="function">
    <text evidence="10">Catalyzes the reversible epimerization of D-ribulose 5-phosphate to D-xylulose 5-phosphate.</text>
</comment>
<evidence type="ECO:0000256" key="10">
    <source>
        <dbReference type="HAMAP-Rule" id="MF_02227"/>
    </source>
</evidence>
<evidence type="ECO:0000256" key="7">
    <source>
        <dbReference type="ARBA" id="ARBA00013188"/>
    </source>
</evidence>
<keyword evidence="13" id="KW-0464">Manganese</keyword>
<dbReference type="InterPro" id="IPR000056">
    <property type="entry name" value="Ribul_P_3_epim-like"/>
</dbReference>
<comment type="cofactor">
    <cofactor evidence="10 13">
        <name>a divalent metal cation</name>
        <dbReference type="ChEBI" id="CHEBI:60240"/>
    </cofactor>
    <text evidence="10 13">Binds 1 divalent metal cation per subunit.</text>
</comment>
<evidence type="ECO:0000256" key="2">
    <source>
        <dbReference type="ARBA" id="ARBA00001936"/>
    </source>
</evidence>
<evidence type="ECO:0000313" key="16">
    <source>
        <dbReference type="Proteomes" id="UP000050996"/>
    </source>
</evidence>
<dbReference type="CDD" id="cd00429">
    <property type="entry name" value="RPE"/>
    <property type="match status" value="1"/>
</dbReference>
<comment type="cofactor">
    <cofactor evidence="2">
        <name>Mn(2+)</name>
        <dbReference type="ChEBI" id="CHEBI:29035"/>
    </cofactor>
</comment>
<evidence type="ECO:0000256" key="6">
    <source>
        <dbReference type="ARBA" id="ARBA00009541"/>
    </source>
</evidence>
<feature type="binding site" evidence="10 13">
    <location>
        <position position="64"/>
    </location>
    <ligand>
        <name>a divalent metal cation</name>
        <dbReference type="ChEBI" id="CHEBI:60240"/>
    </ligand>
</feature>
<evidence type="ECO:0000256" key="13">
    <source>
        <dbReference type="PIRSR" id="PIRSR001461-2"/>
    </source>
</evidence>
<dbReference type="EMBL" id="LJIX01000006">
    <property type="protein sequence ID" value="KQL21962.1"/>
    <property type="molecule type" value="Genomic_DNA"/>
</dbReference>
<dbReference type="NCBIfam" id="TIGR01163">
    <property type="entry name" value="rpe"/>
    <property type="match status" value="1"/>
</dbReference>
<feature type="binding site" evidence="10 14">
    <location>
        <position position="64"/>
    </location>
    <ligand>
        <name>substrate</name>
    </ligand>
</feature>
<dbReference type="FunFam" id="3.20.20.70:FF:000004">
    <property type="entry name" value="Ribulose-phosphate 3-epimerase"/>
    <property type="match status" value="1"/>
</dbReference>
<comment type="cofactor">
    <cofactor evidence="3">
        <name>Co(2+)</name>
        <dbReference type="ChEBI" id="CHEBI:48828"/>
    </cofactor>
</comment>
<keyword evidence="9 10" id="KW-0413">Isomerase</keyword>
<comment type="cofactor">
    <cofactor evidence="4">
        <name>Zn(2+)</name>
        <dbReference type="ChEBI" id="CHEBI:29105"/>
    </cofactor>
</comment>
<dbReference type="GO" id="GO:0004750">
    <property type="term" value="F:D-ribulose-phosphate 3-epimerase activity"/>
    <property type="evidence" value="ECO:0007669"/>
    <property type="project" value="UniProtKB-UniRule"/>
</dbReference>
<comment type="similarity">
    <text evidence="6 10 11">Belongs to the ribulose-phosphate 3-epimerase family.</text>
</comment>
<dbReference type="RefSeq" id="WP_053477570.1">
    <property type="nucleotide sequence ID" value="NZ_CP041305.1"/>
</dbReference>
<feature type="binding site" evidence="10 14">
    <location>
        <position position="6"/>
    </location>
    <ligand>
        <name>substrate</name>
    </ligand>
</feature>
<keyword evidence="8 10" id="KW-0479">Metal-binding</keyword>
<comment type="cofactor">
    <cofactor evidence="5">
        <name>Fe(2+)</name>
        <dbReference type="ChEBI" id="CHEBI:29033"/>
    </cofactor>
</comment>
<feature type="binding site" evidence="10 13">
    <location>
        <position position="33"/>
    </location>
    <ligand>
        <name>a divalent metal cation</name>
        <dbReference type="ChEBI" id="CHEBI:60240"/>
    </ligand>
</feature>
<dbReference type="GO" id="GO:0019323">
    <property type="term" value="P:pentose catabolic process"/>
    <property type="evidence" value="ECO:0007669"/>
    <property type="project" value="UniProtKB-UniRule"/>
</dbReference>
<organism evidence="15 16">
    <name type="scientific">Cytobacillus solani</name>
    <dbReference type="NCBI Taxonomy" id="1637975"/>
    <lineage>
        <taxon>Bacteria</taxon>
        <taxon>Bacillati</taxon>
        <taxon>Bacillota</taxon>
        <taxon>Bacilli</taxon>
        <taxon>Bacillales</taxon>
        <taxon>Bacillaceae</taxon>
        <taxon>Cytobacillus</taxon>
    </lineage>
</organism>
<comment type="pathway">
    <text evidence="10">Carbohydrate degradation.</text>
</comment>
<evidence type="ECO:0000256" key="14">
    <source>
        <dbReference type="PIRSR" id="PIRSR001461-3"/>
    </source>
</evidence>
<evidence type="ECO:0000256" key="11">
    <source>
        <dbReference type="PIRNR" id="PIRNR001461"/>
    </source>
</evidence>
<dbReference type="AlphaFoldDB" id="A0A0Q3VJL8"/>
<dbReference type="Gene3D" id="3.20.20.70">
    <property type="entry name" value="Aldolase class I"/>
    <property type="match status" value="1"/>
</dbReference>
<dbReference type="PROSITE" id="PS01085">
    <property type="entry name" value="RIBUL_P_3_EPIMER_1"/>
    <property type="match status" value="1"/>
</dbReference>
<evidence type="ECO:0000256" key="12">
    <source>
        <dbReference type="PIRSR" id="PIRSR001461-1"/>
    </source>
</evidence>
<dbReference type="PANTHER" id="PTHR11749">
    <property type="entry name" value="RIBULOSE-5-PHOSPHATE-3-EPIMERASE"/>
    <property type="match status" value="1"/>
</dbReference>
<sequence length="213" mass="23529">MLVSTSILSADFLNLERDILQLEAAGADFIHIDIMDGVFVSNVTWGSSTVKAIRKLTSLPLDVHLMIDKPERLLDSYLETKADIIIIHPESTKVLRKTLLKIKSFGVKAGVALKLETSVDSIQHCLDLLDVVLFLTCDEGFGGQTFHPPTLEKIAQVAKWRNEKELSYLIEVDGGINPKTCRDCKEAGADIAVAGSYVFNNRMKSAIQELQSI</sequence>
<dbReference type="PATRIC" id="fig|1637975.4.peg.3345"/>
<dbReference type="EC" id="5.1.3.1" evidence="7 10"/>
<reference evidence="15 16" key="1">
    <citation type="submission" date="2015-09" db="EMBL/GenBank/DDBJ databases">
        <title>Genome sequencing project for genomic taxonomy and phylogenomics of Bacillus-like bacteria.</title>
        <authorList>
            <person name="Liu B."/>
            <person name="Wang J."/>
            <person name="Zhu Y."/>
            <person name="Liu G."/>
            <person name="Chen Q."/>
            <person name="Chen Z."/>
            <person name="Lan J."/>
            <person name="Che J."/>
            <person name="Ge C."/>
            <person name="Shi H."/>
            <person name="Pan Z."/>
            <person name="Liu X."/>
        </authorList>
    </citation>
    <scope>NUCLEOTIDE SEQUENCE [LARGE SCALE GENOMIC DNA]</scope>
    <source>
        <strain evidence="15 16">FJAT-18043</strain>
    </source>
</reference>
<gene>
    <name evidence="10" type="primary">rpe</name>
    <name evidence="15" type="ORF">AN957_17095</name>
</gene>
<keyword evidence="10 11" id="KW-0119">Carbohydrate metabolism</keyword>
<keyword evidence="13" id="KW-0170">Cobalt</keyword>
<name>A0A0Q3VJL8_9BACI</name>
<dbReference type="GO" id="GO:0005737">
    <property type="term" value="C:cytoplasm"/>
    <property type="evidence" value="ECO:0007669"/>
    <property type="project" value="UniProtKB-ARBA"/>
</dbReference>
<evidence type="ECO:0000313" key="15">
    <source>
        <dbReference type="EMBL" id="KQL21962.1"/>
    </source>
</evidence>
<dbReference type="HAMAP" id="MF_02227">
    <property type="entry name" value="RPE"/>
    <property type="match status" value="1"/>
</dbReference>
<feature type="binding site" evidence="10">
    <location>
        <begin position="173"/>
        <end position="175"/>
    </location>
    <ligand>
        <name>substrate</name>
    </ligand>
</feature>
<evidence type="ECO:0000256" key="5">
    <source>
        <dbReference type="ARBA" id="ARBA00001954"/>
    </source>
</evidence>
<dbReference type="GO" id="GO:0046872">
    <property type="term" value="F:metal ion binding"/>
    <property type="evidence" value="ECO:0007669"/>
    <property type="project" value="UniProtKB-UniRule"/>
</dbReference>
<evidence type="ECO:0000256" key="9">
    <source>
        <dbReference type="ARBA" id="ARBA00023235"/>
    </source>
</evidence>
<dbReference type="InterPro" id="IPR011060">
    <property type="entry name" value="RibuloseP-bd_barrel"/>
</dbReference>
<evidence type="ECO:0000256" key="8">
    <source>
        <dbReference type="ARBA" id="ARBA00022723"/>
    </source>
</evidence>
<feature type="binding site" evidence="10 14">
    <location>
        <begin position="195"/>
        <end position="196"/>
    </location>
    <ligand>
        <name>substrate</name>
    </ligand>
</feature>
<evidence type="ECO:0000256" key="3">
    <source>
        <dbReference type="ARBA" id="ARBA00001941"/>
    </source>
</evidence>